<dbReference type="HAMAP" id="MF_00095">
    <property type="entry name" value="SfsA"/>
    <property type="match status" value="1"/>
</dbReference>
<dbReference type="Gene3D" id="3.40.1350.60">
    <property type="match status" value="1"/>
</dbReference>
<dbReference type="InterPro" id="IPR041465">
    <property type="entry name" value="SfsA_N"/>
</dbReference>
<dbReference type="Gene3D" id="2.40.50.580">
    <property type="match status" value="1"/>
</dbReference>
<dbReference type="AlphaFoldDB" id="A0A2U2N2B4"/>
<dbReference type="InterPro" id="IPR040452">
    <property type="entry name" value="SfsA_C"/>
</dbReference>
<dbReference type="Pfam" id="PF03749">
    <property type="entry name" value="SfsA"/>
    <property type="match status" value="1"/>
</dbReference>
<sequence length="236" mass="25384">MRYAAPLVAGRLQRRYKRFLADVTLDDGAALTCHCPNTGSMLGCAEPGLRVWLSASDRPGRKYRHTWEQVETREGVRVGIHTGRTNALVREAIDAGRLLPELGAAPAVRAEVPVPGAPMRADFRLEDADGVRYVEVKNVTAAVEAGIALFPDAPSSRGVRHLEVLTGLVRAGGRAALVFCAQREDATEVRPADAIDPAYGRALREAIAAGVEVLALGARVEEHGIRADRRLPVVCP</sequence>
<dbReference type="Pfam" id="PF17746">
    <property type="entry name" value="SfsA_N"/>
    <property type="match status" value="1"/>
</dbReference>
<organism evidence="4 5">
    <name type="scientific">Sediminicurvatus halobius</name>
    <dbReference type="NCBI Taxonomy" id="2182432"/>
    <lineage>
        <taxon>Bacteria</taxon>
        <taxon>Pseudomonadati</taxon>
        <taxon>Pseudomonadota</taxon>
        <taxon>Gammaproteobacteria</taxon>
        <taxon>Chromatiales</taxon>
        <taxon>Ectothiorhodospiraceae</taxon>
        <taxon>Sediminicurvatus</taxon>
    </lineage>
</organism>
<accession>A0A2U2N2B4</accession>
<evidence type="ECO:0000313" key="4">
    <source>
        <dbReference type="EMBL" id="PWG63222.1"/>
    </source>
</evidence>
<gene>
    <name evidence="1 4" type="primary">sfsA</name>
    <name evidence="4" type="ORF">DEM34_09090</name>
</gene>
<evidence type="ECO:0000313" key="5">
    <source>
        <dbReference type="Proteomes" id="UP000245474"/>
    </source>
</evidence>
<dbReference type="FunFam" id="2.40.50.580:FF:000001">
    <property type="entry name" value="Sugar fermentation stimulation protein A"/>
    <property type="match status" value="1"/>
</dbReference>
<proteinExistence type="inferred from homology"/>
<feature type="domain" description="SfsA N-terminal OB" evidence="3">
    <location>
        <begin position="14"/>
        <end position="78"/>
    </location>
</feature>
<evidence type="ECO:0000259" key="3">
    <source>
        <dbReference type="Pfam" id="PF17746"/>
    </source>
</evidence>
<dbReference type="CDD" id="cd22359">
    <property type="entry name" value="SfsA-like_bacterial"/>
    <property type="match status" value="1"/>
</dbReference>
<dbReference type="InterPro" id="IPR005224">
    <property type="entry name" value="SfsA"/>
</dbReference>
<feature type="domain" description="Sugar fermentation stimulation protein C-terminal" evidence="2">
    <location>
        <begin position="84"/>
        <end position="223"/>
    </location>
</feature>
<dbReference type="GO" id="GO:0003677">
    <property type="term" value="F:DNA binding"/>
    <property type="evidence" value="ECO:0007669"/>
    <property type="project" value="InterPro"/>
</dbReference>
<comment type="caution">
    <text evidence="4">The sequence shown here is derived from an EMBL/GenBank/DDBJ whole genome shotgun (WGS) entry which is preliminary data.</text>
</comment>
<name>A0A2U2N2B4_9GAMM</name>
<evidence type="ECO:0000256" key="1">
    <source>
        <dbReference type="HAMAP-Rule" id="MF_00095"/>
    </source>
</evidence>
<evidence type="ECO:0000259" key="2">
    <source>
        <dbReference type="Pfam" id="PF03749"/>
    </source>
</evidence>
<dbReference type="EMBL" id="QFFI01000012">
    <property type="protein sequence ID" value="PWG63222.1"/>
    <property type="molecule type" value="Genomic_DNA"/>
</dbReference>
<dbReference type="Proteomes" id="UP000245474">
    <property type="component" value="Unassembled WGS sequence"/>
</dbReference>
<dbReference type="PANTHER" id="PTHR30545">
    <property type="entry name" value="SUGAR FERMENTATION STIMULATION PROTEIN A"/>
    <property type="match status" value="1"/>
</dbReference>
<protein>
    <recommendedName>
        <fullName evidence="1">Sugar fermentation stimulation protein homolog</fullName>
    </recommendedName>
</protein>
<dbReference type="RefSeq" id="WP_109678453.1">
    <property type="nucleotide sequence ID" value="NZ_CP086615.1"/>
</dbReference>
<dbReference type="PANTHER" id="PTHR30545:SF2">
    <property type="entry name" value="SUGAR FERMENTATION STIMULATION PROTEIN A"/>
    <property type="match status" value="1"/>
</dbReference>
<dbReference type="NCBIfam" id="TIGR00230">
    <property type="entry name" value="sfsA"/>
    <property type="match status" value="1"/>
</dbReference>
<comment type="similarity">
    <text evidence="1">Belongs to the SfsA family.</text>
</comment>
<keyword evidence="5" id="KW-1185">Reference proteome</keyword>
<reference evidence="4 5" key="1">
    <citation type="submission" date="2018-05" db="EMBL/GenBank/DDBJ databases">
        <title>Spiribacter halobius sp. nov., a moderately halophilic bacterium isolated from marine solar saltern.</title>
        <authorList>
            <person name="Zheng W.-S."/>
            <person name="Lu D.-C."/>
            <person name="Du Z.-J."/>
        </authorList>
    </citation>
    <scope>NUCLEOTIDE SEQUENCE [LARGE SCALE GENOMIC DNA]</scope>
    <source>
        <strain evidence="4 5">E85</strain>
    </source>
</reference>
<dbReference type="OrthoDB" id="9802365at2"/>